<dbReference type="Proteomes" id="UP001295444">
    <property type="component" value="Chromosome 13"/>
</dbReference>
<feature type="compositionally biased region" description="Gly residues" evidence="2">
    <location>
        <begin position="344"/>
        <end position="365"/>
    </location>
</feature>
<keyword evidence="4" id="KW-1185">Reference proteome</keyword>
<proteinExistence type="inferred from homology"/>
<evidence type="ECO:0000256" key="2">
    <source>
        <dbReference type="SAM" id="MobiDB-lite"/>
    </source>
</evidence>
<feature type="compositionally biased region" description="Gly residues" evidence="2">
    <location>
        <begin position="318"/>
        <end position="336"/>
    </location>
</feature>
<dbReference type="PANTHER" id="PTHR31353:SF11">
    <property type="entry name" value="PROTEIN FAM98B"/>
    <property type="match status" value="1"/>
</dbReference>
<dbReference type="GO" id="GO:0072669">
    <property type="term" value="C:tRNA-splicing ligase complex"/>
    <property type="evidence" value="ECO:0007669"/>
    <property type="project" value="TreeGrafter"/>
</dbReference>
<evidence type="ECO:0000256" key="1">
    <source>
        <dbReference type="ARBA" id="ARBA00007218"/>
    </source>
</evidence>
<feature type="region of interest" description="Disordered" evidence="2">
    <location>
        <begin position="291"/>
        <end position="365"/>
    </location>
</feature>
<feature type="compositionally biased region" description="Basic and acidic residues" evidence="2">
    <location>
        <begin position="291"/>
        <end position="302"/>
    </location>
</feature>
<gene>
    <name evidence="3" type="ORF">PECUL_23A018289</name>
</gene>
<dbReference type="EMBL" id="OW240924">
    <property type="protein sequence ID" value="CAH2328316.1"/>
    <property type="molecule type" value="Genomic_DNA"/>
</dbReference>
<evidence type="ECO:0000313" key="4">
    <source>
        <dbReference type="Proteomes" id="UP001295444"/>
    </source>
</evidence>
<dbReference type="AlphaFoldDB" id="A0AAD1TKI4"/>
<sequence>MEVDLLDTLEALGYEGPLLEETMLAKALEDGLASPEYTQLLCWLSSQIKLLGNLEESISSEGEDVESVQLEVSGFLKELSCPYPSLVSGDIKDRLQSKEDCLRLLLFLGTELQAMQIFHSRKQTDTEKNDPAYLELKAICDALHLPEQPSSDIMSILKIVEAKVTDIMSQVNTKHVGPMLLKSELNEEQLDSLEKINEALSKEYECRRRMLIKRLDVTVQSFGWSDRAKAKTDEIARVYQPTRYSLCPKSVVSLANLLAAREDLSRIVRTSSGEIRQKTVCAVNKVLMGRVPDRGGRPREIDPPPPEMPPWQKRQDGGRGGWRGGGGGGRGGGFGRGSYNSGGRNFGRGGYQGTGGYSRGGGQRW</sequence>
<comment type="similarity">
    <text evidence="1">Belongs to the FAM98 family.</text>
</comment>
<dbReference type="Pfam" id="PF10239">
    <property type="entry name" value="DUF2465"/>
    <property type="match status" value="1"/>
</dbReference>
<dbReference type="InterPro" id="IPR018797">
    <property type="entry name" value="FAM98"/>
</dbReference>
<dbReference type="PANTHER" id="PTHR31353">
    <property type="entry name" value="FAM98"/>
    <property type="match status" value="1"/>
</dbReference>
<accession>A0AAD1TKI4</accession>
<name>A0AAD1TKI4_PELCU</name>
<organism evidence="3 4">
    <name type="scientific">Pelobates cultripes</name>
    <name type="common">Western spadefoot toad</name>
    <dbReference type="NCBI Taxonomy" id="61616"/>
    <lineage>
        <taxon>Eukaryota</taxon>
        <taxon>Metazoa</taxon>
        <taxon>Chordata</taxon>
        <taxon>Craniata</taxon>
        <taxon>Vertebrata</taxon>
        <taxon>Euteleostomi</taxon>
        <taxon>Amphibia</taxon>
        <taxon>Batrachia</taxon>
        <taxon>Anura</taxon>
        <taxon>Pelobatoidea</taxon>
        <taxon>Pelobatidae</taxon>
        <taxon>Pelobates</taxon>
    </lineage>
</organism>
<reference evidence="3" key="1">
    <citation type="submission" date="2022-03" db="EMBL/GenBank/DDBJ databases">
        <authorList>
            <person name="Alioto T."/>
            <person name="Alioto T."/>
            <person name="Gomez Garrido J."/>
        </authorList>
    </citation>
    <scope>NUCLEOTIDE SEQUENCE</scope>
</reference>
<protein>
    <submittedName>
        <fullName evidence="3">FAM98B</fullName>
    </submittedName>
</protein>
<evidence type="ECO:0000313" key="3">
    <source>
        <dbReference type="EMBL" id="CAH2328316.1"/>
    </source>
</evidence>